<protein>
    <submittedName>
        <fullName evidence="1">Uncharacterized protein</fullName>
    </submittedName>
</protein>
<dbReference type="AlphaFoldDB" id="A0A0A9B3Q0"/>
<proteinExistence type="predicted"/>
<evidence type="ECO:0000313" key="1">
    <source>
        <dbReference type="EMBL" id="JAD57991.1"/>
    </source>
</evidence>
<reference evidence="1" key="2">
    <citation type="journal article" date="2015" name="Data Brief">
        <title>Shoot transcriptome of the giant reed, Arundo donax.</title>
        <authorList>
            <person name="Barrero R.A."/>
            <person name="Guerrero F.D."/>
            <person name="Moolhuijzen P."/>
            <person name="Goolsby J.A."/>
            <person name="Tidwell J."/>
            <person name="Bellgard S.E."/>
            <person name="Bellgard M.I."/>
        </authorList>
    </citation>
    <scope>NUCLEOTIDE SEQUENCE</scope>
    <source>
        <tissue evidence="1">Shoot tissue taken approximately 20 cm above the soil surface</tissue>
    </source>
</reference>
<accession>A0A0A9B3Q0</accession>
<reference evidence="1" key="1">
    <citation type="submission" date="2014-09" db="EMBL/GenBank/DDBJ databases">
        <authorList>
            <person name="Magalhaes I.L.F."/>
            <person name="Oliveira U."/>
            <person name="Santos F.R."/>
            <person name="Vidigal T.H.D.A."/>
            <person name="Brescovit A.D."/>
            <person name="Santos A.J."/>
        </authorList>
    </citation>
    <scope>NUCLEOTIDE SEQUENCE</scope>
    <source>
        <tissue evidence="1">Shoot tissue taken approximately 20 cm above the soil surface</tissue>
    </source>
</reference>
<sequence>MVFKVLRRVIVFITVCSTFVNPHTHHVWCVYIFYS</sequence>
<name>A0A0A9B3Q0_ARUDO</name>
<dbReference type="EMBL" id="GBRH01239904">
    <property type="protein sequence ID" value="JAD57991.1"/>
    <property type="molecule type" value="Transcribed_RNA"/>
</dbReference>
<organism evidence="1">
    <name type="scientific">Arundo donax</name>
    <name type="common">Giant reed</name>
    <name type="synonym">Donax arundinaceus</name>
    <dbReference type="NCBI Taxonomy" id="35708"/>
    <lineage>
        <taxon>Eukaryota</taxon>
        <taxon>Viridiplantae</taxon>
        <taxon>Streptophyta</taxon>
        <taxon>Embryophyta</taxon>
        <taxon>Tracheophyta</taxon>
        <taxon>Spermatophyta</taxon>
        <taxon>Magnoliopsida</taxon>
        <taxon>Liliopsida</taxon>
        <taxon>Poales</taxon>
        <taxon>Poaceae</taxon>
        <taxon>PACMAD clade</taxon>
        <taxon>Arundinoideae</taxon>
        <taxon>Arundineae</taxon>
        <taxon>Arundo</taxon>
    </lineage>
</organism>